<keyword evidence="5" id="KW-1133">Transmembrane helix</keyword>
<dbReference type="PANTHER" id="PTHR21461">
    <property type="entry name" value="GLYCOSYLTRANSFERASE FAMILY 92 PROTEIN"/>
    <property type="match status" value="1"/>
</dbReference>
<dbReference type="OrthoDB" id="1997677at2"/>
<evidence type="ECO:0000313" key="8">
    <source>
        <dbReference type="Proteomes" id="UP000305887"/>
    </source>
</evidence>
<keyword evidence="4" id="KW-0812">Transmembrane</keyword>
<comment type="subcellular location">
    <subcellularLocation>
        <location evidence="1">Membrane</location>
        <topology evidence="1">Single-pass membrane protein</topology>
    </subcellularLocation>
</comment>
<dbReference type="InterPro" id="IPR008166">
    <property type="entry name" value="Glyco_transf_92"/>
</dbReference>
<dbReference type="PANTHER" id="PTHR21461:SF69">
    <property type="entry name" value="GLYCOSYLTRANSFERASE FAMILY 92 PROTEIN"/>
    <property type="match status" value="1"/>
</dbReference>
<keyword evidence="3 7" id="KW-0808">Transferase</keyword>
<proteinExistence type="predicted"/>
<dbReference type="RefSeq" id="WP_139077754.1">
    <property type="nucleotide sequence ID" value="NZ_VDFU01000018.1"/>
</dbReference>
<comment type="caution">
    <text evidence="7">The sequence shown here is derived from an EMBL/GenBank/DDBJ whole genome shotgun (WGS) entry which is preliminary data.</text>
</comment>
<dbReference type="AlphaFoldDB" id="A0A5C4MQV7"/>
<evidence type="ECO:0000256" key="3">
    <source>
        <dbReference type="ARBA" id="ARBA00022679"/>
    </source>
</evidence>
<keyword evidence="6" id="KW-0472">Membrane</keyword>
<evidence type="ECO:0000256" key="6">
    <source>
        <dbReference type="ARBA" id="ARBA00023136"/>
    </source>
</evidence>
<gene>
    <name evidence="7" type="ORF">FHG66_14355</name>
</gene>
<dbReference type="Proteomes" id="UP000305887">
    <property type="component" value="Unassembled WGS sequence"/>
</dbReference>
<name>A0A5C4MQV7_9RHOB</name>
<evidence type="ECO:0000256" key="4">
    <source>
        <dbReference type="ARBA" id="ARBA00022692"/>
    </source>
</evidence>
<protein>
    <submittedName>
        <fullName evidence="7">Glycosyltransferase family 92 protein</fullName>
    </submittedName>
</protein>
<sequence length="297" mass="32990">MRLPWSTPRPIRDLIVVPPEPEPGRGGLAVVAIIRNEGPYLREWALFHLAGGVRRFIVYDNGSTDDGARVLHDTLGPDRLTLLPWRLAGADQDTGRPLHPQILAYAHALQCFGGAFARMTFLDIDEFLVPVEADSIEAALQATGGHPNVSLPWVHFGFCGNETPTRTIVEGYRDRCADLSVELNFKLVLDPCEVTALSVHRARTRSHGDETVNDQGVRTDYRGRKDPAVLSCRHLQMNHYFTRSRQEFEAKLARGSAAAKTGQSYARKSRAKAQAISGRTEPCLRALEFARRKGLLT</sequence>
<evidence type="ECO:0000256" key="2">
    <source>
        <dbReference type="ARBA" id="ARBA00022676"/>
    </source>
</evidence>
<organism evidence="7 8">
    <name type="scientific">Rubellimicrobium rubrum</name>
    <dbReference type="NCBI Taxonomy" id="2585369"/>
    <lineage>
        <taxon>Bacteria</taxon>
        <taxon>Pseudomonadati</taxon>
        <taxon>Pseudomonadota</taxon>
        <taxon>Alphaproteobacteria</taxon>
        <taxon>Rhodobacterales</taxon>
        <taxon>Roseobacteraceae</taxon>
        <taxon>Rubellimicrobium</taxon>
    </lineage>
</organism>
<evidence type="ECO:0000256" key="5">
    <source>
        <dbReference type="ARBA" id="ARBA00022989"/>
    </source>
</evidence>
<dbReference type="EMBL" id="VDFU01000018">
    <property type="protein sequence ID" value="TNC48300.1"/>
    <property type="molecule type" value="Genomic_DNA"/>
</dbReference>
<keyword evidence="2" id="KW-0328">Glycosyltransferase</keyword>
<dbReference type="GO" id="GO:0005737">
    <property type="term" value="C:cytoplasm"/>
    <property type="evidence" value="ECO:0007669"/>
    <property type="project" value="TreeGrafter"/>
</dbReference>
<evidence type="ECO:0000313" key="7">
    <source>
        <dbReference type="EMBL" id="TNC48300.1"/>
    </source>
</evidence>
<evidence type="ECO:0000256" key="1">
    <source>
        <dbReference type="ARBA" id="ARBA00004167"/>
    </source>
</evidence>
<keyword evidence="8" id="KW-1185">Reference proteome</keyword>
<dbReference type="GO" id="GO:0016020">
    <property type="term" value="C:membrane"/>
    <property type="evidence" value="ECO:0007669"/>
    <property type="project" value="UniProtKB-SubCell"/>
</dbReference>
<dbReference type="GO" id="GO:0016757">
    <property type="term" value="F:glycosyltransferase activity"/>
    <property type="evidence" value="ECO:0007669"/>
    <property type="project" value="UniProtKB-KW"/>
</dbReference>
<dbReference type="Pfam" id="PF01697">
    <property type="entry name" value="Glyco_transf_92"/>
    <property type="match status" value="1"/>
</dbReference>
<accession>A0A5C4MQV7</accession>
<reference evidence="7 8" key="1">
    <citation type="submission" date="2019-06" db="EMBL/GenBank/DDBJ databases">
        <title>YIM 131921 draft genome.</title>
        <authorList>
            <person name="Jiang L."/>
        </authorList>
    </citation>
    <scope>NUCLEOTIDE SEQUENCE [LARGE SCALE GENOMIC DNA]</scope>
    <source>
        <strain evidence="7 8">YIM 131921</strain>
    </source>
</reference>